<evidence type="ECO:0008006" key="4">
    <source>
        <dbReference type="Google" id="ProtNLM"/>
    </source>
</evidence>
<name>A0A5R9PI81_9GAMM</name>
<dbReference type="EMBL" id="SROY01000001">
    <property type="protein sequence ID" value="TLX22926.1"/>
    <property type="molecule type" value="Genomic_DNA"/>
</dbReference>
<dbReference type="AlphaFoldDB" id="A0A5R9PI81"/>
<dbReference type="STRING" id="1123377.GCA_000423885_01444"/>
<evidence type="ECO:0000313" key="3">
    <source>
        <dbReference type="Proteomes" id="UP000308508"/>
    </source>
</evidence>
<gene>
    <name evidence="2" type="ORF">E5S66_02570</name>
</gene>
<keyword evidence="3" id="KW-1185">Reference proteome</keyword>
<comment type="caution">
    <text evidence="2">The sequence shown here is derived from an EMBL/GenBank/DDBJ whole genome shotgun (WGS) entry which is preliminary data.</text>
</comment>
<proteinExistence type="predicted"/>
<reference evidence="2 3" key="1">
    <citation type="submission" date="2019-04" db="EMBL/GenBank/DDBJ databases">
        <authorList>
            <person name="Grouzdev D.S."/>
            <person name="Nazina T.N."/>
        </authorList>
    </citation>
    <scope>NUCLEOTIDE SEQUENCE [LARGE SCALE GENOMIC DNA]</scope>
    <source>
        <strain evidence="2 3">SHC 3-19</strain>
    </source>
</reference>
<sequence>MTAMQKRPRALFSPGRSLPGETPGLRQAKGLFGAQEWVIPRRDCQYRKQDFRALPPRKRSMAARLAAARFLPSADARTHLAWQEGIAHYWIWTPPQDSPSVYRRWLPESLLYSPPTQDGVRLLSLCEGVEGQYWSNGVLAASQWWARRPSEAEWLTFLRAAGATTGAADVPEPFALAWLDRPWAHAGGGLSMDADTAERVAWIASTGLLLAVAGWQLASLMRWDAEAAKEAVRLEAARSRAAPLQAARERAEAAAAQIAELRELEPDHTDFDWMARIGAKLPNGALLGGWSREPGKLRVLVRGGDADPRRYIEAFVQTPPFDDLTATSSGNGDILLEFTLPQPRVTEGGEE</sequence>
<organism evidence="2 3">
    <name type="scientific">Thermomonas fusca</name>
    <dbReference type="NCBI Taxonomy" id="215690"/>
    <lineage>
        <taxon>Bacteria</taxon>
        <taxon>Pseudomonadati</taxon>
        <taxon>Pseudomonadota</taxon>
        <taxon>Gammaproteobacteria</taxon>
        <taxon>Lysobacterales</taxon>
        <taxon>Lysobacteraceae</taxon>
        <taxon>Thermomonas</taxon>
    </lineage>
</organism>
<feature type="region of interest" description="Disordered" evidence="1">
    <location>
        <begin position="1"/>
        <end position="22"/>
    </location>
</feature>
<evidence type="ECO:0000313" key="2">
    <source>
        <dbReference type="EMBL" id="TLX22926.1"/>
    </source>
</evidence>
<dbReference type="RefSeq" id="WP_138347217.1">
    <property type="nucleotide sequence ID" value="NZ_SROY01000001.1"/>
</dbReference>
<evidence type="ECO:0000256" key="1">
    <source>
        <dbReference type="SAM" id="MobiDB-lite"/>
    </source>
</evidence>
<protein>
    <recommendedName>
        <fullName evidence="4">General secretion pathway protein GspL</fullName>
    </recommendedName>
</protein>
<accession>A0A5R9PI81</accession>
<dbReference type="Proteomes" id="UP000308508">
    <property type="component" value="Unassembled WGS sequence"/>
</dbReference>